<gene>
    <name evidence="3" type="ORF">K458DRAFT_426186</name>
</gene>
<dbReference type="OrthoDB" id="674604at2759"/>
<evidence type="ECO:0000259" key="1">
    <source>
        <dbReference type="Pfam" id="PF06985"/>
    </source>
</evidence>
<feature type="domain" description="DUF8212" evidence="2">
    <location>
        <begin position="235"/>
        <end position="263"/>
    </location>
</feature>
<dbReference type="PANTHER" id="PTHR10622:SF12">
    <property type="entry name" value="HET DOMAIN-CONTAINING PROTEIN"/>
    <property type="match status" value="1"/>
</dbReference>
<proteinExistence type="predicted"/>
<evidence type="ECO:0000313" key="3">
    <source>
        <dbReference type="EMBL" id="KAF2690737.1"/>
    </source>
</evidence>
<evidence type="ECO:0000259" key="2">
    <source>
        <dbReference type="Pfam" id="PF26640"/>
    </source>
</evidence>
<reference evidence="3" key="1">
    <citation type="journal article" date="2020" name="Stud. Mycol.">
        <title>101 Dothideomycetes genomes: a test case for predicting lifestyles and emergence of pathogens.</title>
        <authorList>
            <person name="Haridas S."/>
            <person name="Albert R."/>
            <person name="Binder M."/>
            <person name="Bloem J."/>
            <person name="Labutti K."/>
            <person name="Salamov A."/>
            <person name="Andreopoulos B."/>
            <person name="Baker S."/>
            <person name="Barry K."/>
            <person name="Bills G."/>
            <person name="Bluhm B."/>
            <person name="Cannon C."/>
            <person name="Castanera R."/>
            <person name="Culley D."/>
            <person name="Daum C."/>
            <person name="Ezra D."/>
            <person name="Gonzalez J."/>
            <person name="Henrissat B."/>
            <person name="Kuo A."/>
            <person name="Liang C."/>
            <person name="Lipzen A."/>
            <person name="Lutzoni F."/>
            <person name="Magnuson J."/>
            <person name="Mondo S."/>
            <person name="Nolan M."/>
            <person name="Ohm R."/>
            <person name="Pangilinan J."/>
            <person name="Park H.-J."/>
            <person name="Ramirez L."/>
            <person name="Alfaro M."/>
            <person name="Sun H."/>
            <person name="Tritt A."/>
            <person name="Yoshinaga Y."/>
            <person name="Zwiers L.-H."/>
            <person name="Turgeon B."/>
            <person name="Goodwin S."/>
            <person name="Spatafora J."/>
            <person name="Crous P."/>
            <person name="Grigoriev I."/>
        </authorList>
    </citation>
    <scope>NUCLEOTIDE SEQUENCE</scope>
    <source>
        <strain evidence="3">CBS 122367</strain>
    </source>
</reference>
<feature type="domain" description="Heterokaryon incompatibility" evidence="1">
    <location>
        <begin position="22"/>
        <end position="146"/>
    </location>
</feature>
<accession>A0A6G1JJJ5</accession>
<dbReference type="AlphaFoldDB" id="A0A6G1JJJ5"/>
<dbReference type="Proteomes" id="UP000799291">
    <property type="component" value="Unassembled WGS sequence"/>
</dbReference>
<organism evidence="3 4">
    <name type="scientific">Lentithecium fluviatile CBS 122367</name>
    <dbReference type="NCBI Taxonomy" id="1168545"/>
    <lineage>
        <taxon>Eukaryota</taxon>
        <taxon>Fungi</taxon>
        <taxon>Dikarya</taxon>
        <taxon>Ascomycota</taxon>
        <taxon>Pezizomycotina</taxon>
        <taxon>Dothideomycetes</taxon>
        <taxon>Pleosporomycetidae</taxon>
        <taxon>Pleosporales</taxon>
        <taxon>Massarineae</taxon>
        <taxon>Lentitheciaceae</taxon>
        <taxon>Lentithecium</taxon>
    </lineage>
</organism>
<name>A0A6G1JJJ5_9PLEO</name>
<dbReference type="EMBL" id="MU005570">
    <property type="protein sequence ID" value="KAF2690737.1"/>
    <property type="molecule type" value="Genomic_DNA"/>
</dbReference>
<dbReference type="PANTHER" id="PTHR10622">
    <property type="entry name" value="HET DOMAIN-CONTAINING PROTEIN"/>
    <property type="match status" value="1"/>
</dbReference>
<sequence length="481" mass="53748">MRLINCDTLLFEEFFFKPPPPYAILSHTWDEHEITFQEYYDYQARARHPVSANKIANACAKAKRHGSKYMWIDSCSIDKSSSNEFSEAINSMFKWYQNSERCYVYLSDFNSGLTESRATNATPITGAQIMNFKNCKWFSRGWTLQELLAPRNLIFYDVNWLYFGSASELAGMLSSATRIPQQALLGTAPLYNYSVAQKMSWAATRRTTREEDMAYCLLGLFDVNMPLFYGEGARKAFFRLQEAIMRESNDLTLFAWQSVPESCYRGILARSPSEFYTAGDITHLTPVSQNPEFAMTNKGLKIESMLERSSGPSFMPLNCTRQTDNTLTLLGVNLVDHSGIMIRDSPEKLLRLQSSGTPNWTKGPIYIAKDVKIHKSKGDFEYPVPPTFTQFLPSHTTPSKPGFVPSSTNPQPAQGAFKFVKPASASTAAFLAHSGHTTPSTSEFVPTPTTTLGMDPAAFKAPSATTAAFLAHSRSGSRQSS</sequence>
<protein>
    <submittedName>
        <fullName evidence="3">HET-domain-containing protein</fullName>
    </submittedName>
</protein>
<dbReference type="InterPro" id="IPR058525">
    <property type="entry name" value="DUF8212"/>
</dbReference>
<evidence type="ECO:0000313" key="4">
    <source>
        <dbReference type="Proteomes" id="UP000799291"/>
    </source>
</evidence>
<dbReference type="Pfam" id="PF06985">
    <property type="entry name" value="HET"/>
    <property type="match status" value="1"/>
</dbReference>
<dbReference type="Pfam" id="PF26640">
    <property type="entry name" value="DUF8212"/>
    <property type="match status" value="1"/>
</dbReference>
<keyword evidence="4" id="KW-1185">Reference proteome</keyword>
<dbReference type="InterPro" id="IPR010730">
    <property type="entry name" value="HET"/>
</dbReference>